<dbReference type="GO" id="GO:0005524">
    <property type="term" value="F:ATP binding"/>
    <property type="evidence" value="ECO:0007669"/>
    <property type="project" value="UniProtKB-KW"/>
</dbReference>
<keyword evidence="5" id="KW-0433">Leucine-rich repeat</keyword>
<reference evidence="16" key="1">
    <citation type="submission" date="2011-08" db="EMBL/GenBank/DDBJ databases">
        <title>The draft genome of Latimeria chalumnae.</title>
        <authorList>
            <person name="Di Palma F."/>
            <person name="Alfoldi J."/>
            <person name="Johnson J."/>
            <person name="Berlin A."/>
            <person name="Gnerre S."/>
            <person name="Jaffe D."/>
            <person name="MacCallum I."/>
            <person name="Young S."/>
            <person name="Walker B.J."/>
            <person name="Lander E."/>
            <person name="Lindblad-Toh K."/>
        </authorList>
    </citation>
    <scope>NUCLEOTIDE SEQUENCE [LARGE SCALE GENOMIC DNA]</scope>
    <source>
        <strain evidence="16">Wild caught</strain>
    </source>
</reference>
<dbReference type="PANTHER" id="PTHR47688:SF1">
    <property type="entry name" value="NLR FAMILY CARD DOMAIN-CONTAINING PROTEIN 4"/>
    <property type="match status" value="1"/>
</dbReference>
<dbReference type="GO" id="GO:0006915">
    <property type="term" value="P:apoptotic process"/>
    <property type="evidence" value="ECO:0007669"/>
    <property type="project" value="UniProtKB-KW"/>
</dbReference>
<evidence type="ECO:0000256" key="11">
    <source>
        <dbReference type="ARBA" id="ARBA00023198"/>
    </source>
</evidence>
<evidence type="ECO:0000256" key="6">
    <source>
        <dbReference type="ARBA" id="ARBA00022703"/>
    </source>
</evidence>
<dbReference type="SUPFAM" id="SSF47986">
    <property type="entry name" value="DEATH domain"/>
    <property type="match status" value="1"/>
</dbReference>
<dbReference type="GO" id="GO:0005829">
    <property type="term" value="C:cytosol"/>
    <property type="evidence" value="ECO:0007669"/>
    <property type="project" value="UniProtKB-SubCell"/>
</dbReference>
<feature type="domain" description="CARD" evidence="13">
    <location>
        <begin position="1"/>
        <end position="88"/>
    </location>
</feature>
<dbReference type="PROSITE" id="PS50837">
    <property type="entry name" value="NACHT"/>
    <property type="match status" value="1"/>
</dbReference>
<dbReference type="InterPro" id="IPR053882">
    <property type="entry name" value="Nlrc4-like_WHD"/>
</dbReference>
<dbReference type="InterPro" id="IPR001315">
    <property type="entry name" value="CARD"/>
</dbReference>
<sequence>VSFIKSKRSELIQRMTKTTIRQIVDELFEEDVLNSEEMDRIMCKPLSQDACRLLLEEVLKKGSKACDLFHQFLKKHNSYLFEDLQETSIFLSVTKQNLDSLTEDLKDLYLSSCFQKFHPLGGDIDIIFDLDTTFTDTVLLKKNINNCKLGELNLHTLLDELKNPCIIEGEAGKGKSTLLKRIAALWASGNCPALTKFRLVFFLSLSSVRRGLYETICEQLLREPYSMKKATFMEALWDLKQDVLFLLDGYDEFMPQASLEIDDLIRKNHKYKNVVIVSTRTESVRRIRQFGSLIIEVGDLSEASACSLIKNVLDCDMAQSLLLQLDESSTMKELMKTPLFAVIACAIRMGESNFIPNTQTALFSTLYDLMVDKNKYKTKNVAASHITQSINRCGDLALDGIFDHRLNFQEEDLLDVKEEVLLAAGLLNKYTAQRLKPVYRFFHKSFQEYTAGRRLKELLTSKSKAEVTRAHQYMQKIDTVSKITNEYRNLLLYTCGSSIEATGIIIKHIAGVYKHDSLKEFSLIESRQSIPSIEGDLSKNLENSECGETPKATNLDCLVECSISFFYESSSKSILSKEFEEFFNNKSLYINTLSIPTYLFDFFKYLPNCLSALDLIKLDLFGNPPPSVCEGVDELSGQNENHMACKTYIPEKAVSLFFDWSQVLNTLEVTLANFQKLNKKDIKYLGKICCAASSLRLHVSKSAGITGELQNVLETCKNMQELIVKATPLTLQDEQQIVMMEGLKTLYISNLQTERLQGGFVDGMCNLVNIEQLTLDNVRMTEADAKKLVPAENIVYLKKLTLLHLSRLITIGEGMSDIVEAASREASVLEEIKLINCCLTDSALKILAQNLCNIQELKVLDLSENNLAEEANDSLTRLVDNITALTKLTTLMLPCGSDVGYCLPRLSAQLEHMPVLTKLGLENWGLTDADIGILTTMMEKENMKGLQYLNLAKNSVSSEGWLSLFKALRELKELKYIDFSSKEELQPNPELIKELGHLICNLPLLLEVRMLKWQLDEHDLRAINNNMKTSSK</sequence>
<dbReference type="SUPFAM" id="SSF52047">
    <property type="entry name" value="RNI-like"/>
    <property type="match status" value="1"/>
</dbReference>
<dbReference type="Proteomes" id="UP000008672">
    <property type="component" value="Unassembled WGS sequence"/>
</dbReference>
<evidence type="ECO:0000256" key="3">
    <source>
        <dbReference type="ARBA" id="ARBA00022490"/>
    </source>
</evidence>
<dbReference type="Ensembl" id="ENSLACT00000014359.1">
    <property type="protein sequence ID" value="ENSLACP00000014259.1"/>
    <property type="gene ID" value="ENSLACG00000012551.1"/>
</dbReference>
<dbReference type="InParanoid" id="H3AX88"/>
<dbReference type="GO" id="GO:0045087">
    <property type="term" value="P:innate immune response"/>
    <property type="evidence" value="ECO:0007669"/>
    <property type="project" value="UniProtKB-KW"/>
</dbReference>
<dbReference type="PANTHER" id="PTHR47688">
    <property type="entry name" value="NLR FAMILY CARD DOMAIN-CONTAINING PROTEIN 4"/>
    <property type="match status" value="1"/>
</dbReference>
<organism evidence="15 16">
    <name type="scientific">Latimeria chalumnae</name>
    <name type="common">Coelacanth</name>
    <dbReference type="NCBI Taxonomy" id="7897"/>
    <lineage>
        <taxon>Eukaryota</taxon>
        <taxon>Metazoa</taxon>
        <taxon>Chordata</taxon>
        <taxon>Craniata</taxon>
        <taxon>Vertebrata</taxon>
        <taxon>Euteleostomi</taxon>
        <taxon>Coelacanthiformes</taxon>
        <taxon>Coelacanthidae</taxon>
        <taxon>Latimeria</taxon>
    </lineage>
</organism>
<dbReference type="HOGENOM" id="CLU_011683_0_0_1"/>
<keyword evidence="10" id="KW-0391">Immunity</keyword>
<dbReference type="GO" id="GO:0006954">
    <property type="term" value="P:inflammatory response"/>
    <property type="evidence" value="ECO:0007669"/>
    <property type="project" value="UniProtKB-KW"/>
</dbReference>
<dbReference type="InterPro" id="IPR007111">
    <property type="entry name" value="NACHT_NTPase"/>
</dbReference>
<evidence type="ECO:0000256" key="2">
    <source>
        <dbReference type="ARBA" id="ARBA00015338"/>
    </source>
</evidence>
<keyword evidence="3" id="KW-0963">Cytoplasm</keyword>
<evidence type="ECO:0000256" key="8">
    <source>
        <dbReference type="ARBA" id="ARBA00022741"/>
    </source>
</evidence>
<evidence type="ECO:0000256" key="12">
    <source>
        <dbReference type="ARBA" id="ARBA00030378"/>
    </source>
</evidence>
<dbReference type="SUPFAM" id="SSF52540">
    <property type="entry name" value="P-loop containing nucleoside triphosphate hydrolases"/>
    <property type="match status" value="1"/>
</dbReference>
<evidence type="ECO:0000313" key="16">
    <source>
        <dbReference type="Proteomes" id="UP000008672"/>
    </source>
</evidence>
<keyword evidence="11" id="KW-0395">Inflammatory response</keyword>
<evidence type="ECO:0000256" key="5">
    <source>
        <dbReference type="ARBA" id="ARBA00022614"/>
    </source>
</evidence>
<dbReference type="PROSITE" id="PS50209">
    <property type="entry name" value="CARD"/>
    <property type="match status" value="1"/>
</dbReference>
<dbReference type="InterPro" id="IPR042220">
    <property type="entry name" value="NLRC4"/>
</dbReference>
<name>H3AX88_LATCH</name>
<evidence type="ECO:0000313" key="15">
    <source>
        <dbReference type="Ensembl" id="ENSLACP00000014259.1"/>
    </source>
</evidence>
<dbReference type="InterPro" id="IPR040535">
    <property type="entry name" value="NLRC4_HD"/>
</dbReference>
<dbReference type="EMBL" id="AFYH01077168">
    <property type="status" value="NOT_ANNOTATED_CDS"/>
    <property type="molecule type" value="Genomic_DNA"/>
</dbReference>
<evidence type="ECO:0000256" key="1">
    <source>
        <dbReference type="ARBA" id="ARBA00004514"/>
    </source>
</evidence>
<dbReference type="Pfam" id="PF22524">
    <property type="entry name" value="WHD_Nlrc4"/>
    <property type="match status" value="1"/>
</dbReference>
<evidence type="ECO:0000259" key="14">
    <source>
        <dbReference type="PROSITE" id="PS50837"/>
    </source>
</evidence>
<reference evidence="15" key="2">
    <citation type="submission" date="2025-08" db="UniProtKB">
        <authorList>
            <consortium name="Ensembl"/>
        </authorList>
    </citation>
    <scope>IDENTIFICATION</scope>
</reference>
<dbReference type="Gene3D" id="3.40.50.300">
    <property type="entry name" value="P-loop containing nucleotide triphosphate hydrolases"/>
    <property type="match status" value="1"/>
</dbReference>
<accession>H3AX88</accession>
<protein>
    <recommendedName>
        <fullName evidence="2">NLR family CARD domain-containing protein 4</fullName>
    </recommendedName>
    <alternativeName>
        <fullName evidence="12">Ice protease-activating factor</fullName>
    </alternativeName>
</protein>
<dbReference type="GeneTree" id="ENSGT00940000161744"/>
<evidence type="ECO:0000256" key="10">
    <source>
        <dbReference type="ARBA" id="ARBA00022859"/>
    </source>
</evidence>
<dbReference type="GO" id="GO:0016045">
    <property type="term" value="P:detection of bacterium"/>
    <property type="evidence" value="ECO:0007669"/>
    <property type="project" value="TreeGrafter"/>
</dbReference>
<keyword evidence="4" id="KW-0399">Innate immunity</keyword>
<evidence type="ECO:0000256" key="7">
    <source>
        <dbReference type="ARBA" id="ARBA00022737"/>
    </source>
</evidence>
<keyword evidence="16" id="KW-1185">Reference proteome</keyword>
<dbReference type="eggNOG" id="ENOG502QWRJ">
    <property type="taxonomic scope" value="Eukaryota"/>
</dbReference>
<proteinExistence type="predicted"/>
<dbReference type="Pfam" id="PF00619">
    <property type="entry name" value="CARD"/>
    <property type="match status" value="1"/>
</dbReference>
<dbReference type="AlphaFoldDB" id="H3AX88"/>
<dbReference type="STRING" id="7897.ENSLACP00000014259"/>
<evidence type="ECO:0000256" key="9">
    <source>
        <dbReference type="ARBA" id="ARBA00022840"/>
    </source>
</evidence>
<dbReference type="Pfam" id="PF05729">
    <property type="entry name" value="NACHT"/>
    <property type="match status" value="1"/>
</dbReference>
<reference evidence="15" key="3">
    <citation type="submission" date="2025-09" db="UniProtKB">
        <authorList>
            <consortium name="Ensembl"/>
        </authorList>
    </citation>
    <scope>IDENTIFICATION</scope>
</reference>
<dbReference type="EMBL" id="AFYH01077167">
    <property type="status" value="NOT_ANNOTATED_CDS"/>
    <property type="molecule type" value="Genomic_DNA"/>
</dbReference>
<evidence type="ECO:0000256" key="4">
    <source>
        <dbReference type="ARBA" id="ARBA00022588"/>
    </source>
</evidence>
<dbReference type="OMA" id="STWANIR"/>
<dbReference type="Gene3D" id="3.80.10.10">
    <property type="entry name" value="Ribonuclease Inhibitor"/>
    <property type="match status" value="1"/>
</dbReference>
<dbReference type="GO" id="GO:0042981">
    <property type="term" value="P:regulation of apoptotic process"/>
    <property type="evidence" value="ECO:0007669"/>
    <property type="project" value="InterPro"/>
</dbReference>
<comment type="subcellular location">
    <subcellularLocation>
        <location evidence="1">Cytoplasm</location>
        <location evidence="1">Cytosol</location>
    </subcellularLocation>
</comment>
<dbReference type="CDD" id="cd01671">
    <property type="entry name" value="CARD"/>
    <property type="match status" value="1"/>
</dbReference>
<dbReference type="Gene3D" id="1.10.1900.50">
    <property type="match status" value="1"/>
</dbReference>
<dbReference type="Gene3D" id="1.10.533.10">
    <property type="entry name" value="Death Domain, Fas"/>
    <property type="match status" value="1"/>
</dbReference>
<keyword evidence="7" id="KW-0677">Repeat</keyword>
<gene>
    <name evidence="15" type="primary">NLRC4</name>
</gene>
<dbReference type="InterPro" id="IPR011029">
    <property type="entry name" value="DEATH-like_dom_sf"/>
</dbReference>
<keyword evidence="9" id="KW-0067">ATP-binding</keyword>
<dbReference type="EMBL" id="AFYH01077166">
    <property type="status" value="NOT_ANNOTATED_CDS"/>
    <property type="molecule type" value="Genomic_DNA"/>
</dbReference>
<dbReference type="FunCoup" id="H3AX88">
    <property type="interactions" value="215"/>
</dbReference>
<keyword evidence="6" id="KW-0053">Apoptosis</keyword>
<dbReference type="InterPro" id="IPR032675">
    <property type="entry name" value="LRR_dom_sf"/>
</dbReference>
<dbReference type="InterPro" id="IPR027417">
    <property type="entry name" value="P-loop_NTPase"/>
</dbReference>
<evidence type="ECO:0000259" key="13">
    <source>
        <dbReference type="PROSITE" id="PS50209"/>
    </source>
</evidence>
<keyword evidence="8" id="KW-0547">Nucleotide-binding</keyword>
<dbReference type="FunFam" id="3.80.10.10:FF:000364">
    <property type="entry name" value="NLR family CARD domain containing 4"/>
    <property type="match status" value="1"/>
</dbReference>
<feature type="domain" description="NACHT" evidence="14">
    <location>
        <begin position="163"/>
        <end position="283"/>
    </location>
</feature>
<dbReference type="GO" id="GO:0042742">
    <property type="term" value="P:defense response to bacterium"/>
    <property type="evidence" value="ECO:0007669"/>
    <property type="project" value="TreeGrafter"/>
</dbReference>
<dbReference type="Pfam" id="PF17889">
    <property type="entry name" value="NLRC4_HD"/>
    <property type="match status" value="1"/>
</dbReference>